<keyword evidence="6" id="KW-1185">Reference proteome</keyword>
<dbReference type="GO" id="GO:0046819">
    <property type="term" value="P:protein secretion by the type V secretion system"/>
    <property type="evidence" value="ECO:0007669"/>
    <property type="project" value="TreeGrafter"/>
</dbReference>
<dbReference type="Proteomes" id="UP000298058">
    <property type="component" value="Unassembled WGS sequence"/>
</dbReference>
<feature type="domain" description="Bacterial surface antigen (D15)" evidence="3">
    <location>
        <begin position="303"/>
        <end position="494"/>
    </location>
</feature>
<evidence type="ECO:0000256" key="2">
    <source>
        <dbReference type="ARBA" id="ARBA00023136"/>
    </source>
</evidence>
<dbReference type="PANTHER" id="PTHR34597">
    <property type="entry name" value="SLR1661 PROTEIN"/>
    <property type="match status" value="1"/>
</dbReference>
<reference evidence="5" key="1">
    <citation type="journal article" date="2019" name="PLoS Negl. Trop. Dis.">
        <title>Revisiting the worldwide diversity of Leptospira species in the environment.</title>
        <authorList>
            <person name="Vincent A.T."/>
            <person name="Schiettekatte O."/>
            <person name="Bourhy P."/>
            <person name="Veyrier F.J."/>
            <person name="Picardeau M."/>
        </authorList>
    </citation>
    <scope>NUCLEOTIDE SEQUENCE [LARGE SCALE GENOMIC DNA]</scope>
    <source>
        <strain evidence="5">201300427</strain>
    </source>
</reference>
<evidence type="ECO:0000313" key="6">
    <source>
        <dbReference type="Proteomes" id="UP000298058"/>
    </source>
</evidence>
<dbReference type="GO" id="GO:0008320">
    <property type="term" value="F:protein transmembrane transporter activity"/>
    <property type="evidence" value="ECO:0007669"/>
    <property type="project" value="TreeGrafter"/>
</dbReference>
<dbReference type="InterPro" id="IPR000184">
    <property type="entry name" value="Bac_surfAg_D15"/>
</dbReference>
<dbReference type="OrthoDB" id="335387at2"/>
<dbReference type="EMBL" id="RQHW01000065">
    <property type="protein sequence ID" value="TGN17675.1"/>
    <property type="molecule type" value="Genomic_DNA"/>
</dbReference>
<sequence>MNQWKSFFLICTFIAYVVSIKEQSAEDVTPEAGCEKPAPRTDLPFPMDPSKQLCKKDIDNKKDGWYPTGLPLINSDPNEGIGYGVRAYLYDNGKKEDPLFQYTPYRMRLFAQYFNTNKNAQYHQLSLDMPFIADTKWRLRADAFLTITPTTLYFGVGEDSMKPLSYLDRNQPDGRYVSNASYADQENNLNYFRSGGPSDPVRIANRTYAGFPSQPGFLVTDKMYNRYEIETPMTTLSTERSFVGGTVRLVTGFKLSNNIVRTYDGKYVQSKDPMLGGEPLNYGAEVPNGTTRLTEDQNAGKILGYNGGYVNSVRIGIVYDTRDFEPDPNSGVFLEATYEKNAKAIGSDYEFQKYFAQGKFFWSPFPKVFDKLVLANRFAMGITDGEIPFFEYRNLWGTEGSIGGLGGLRTLRGFKQDRFVGRTMGWGNTEIRWKFAELKLGEEYFAFNLVPFFDYGRVWDDEHKIGWKGYRYSRGIGLRIAWNQATIIMIDYAKSREDEQLFVNFSHVF</sequence>
<dbReference type="GO" id="GO:0019867">
    <property type="term" value="C:outer membrane"/>
    <property type="evidence" value="ECO:0007669"/>
    <property type="project" value="InterPro"/>
</dbReference>
<feature type="domain" description="DUF5982" evidence="4">
    <location>
        <begin position="43"/>
        <end position="106"/>
    </location>
</feature>
<dbReference type="RefSeq" id="WP_135761732.1">
    <property type="nucleotide sequence ID" value="NZ_RQHW01000065.1"/>
</dbReference>
<dbReference type="InterPro" id="IPR046024">
    <property type="entry name" value="DUF5982"/>
</dbReference>
<dbReference type="Pfam" id="PF19412">
    <property type="entry name" value="DUF5982"/>
    <property type="match status" value="1"/>
</dbReference>
<dbReference type="Pfam" id="PF01103">
    <property type="entry name" value="Omp85"/>
    <property type="match status" value="1"/>
</dbReference>
<comment type="caution">
    <text evidence="5">The sequence shown here is derived from an EMBL/GenBank/DDBJ whole genome shotgun (WGS) entry which is preliminary data.</text>
</comment>
<dbReference type="Gene3D" id="2.40.160.50">
    <property type="entry name" value="membrane protein fhac: a member of the omp85/tpsb transporter family"/>
    <property type="match status" value="1"/>
</dbReference>
<evidence type="ECO:0000259" key="3">
    <source>
        <dbReference type="Pfam" id="PF01103"/>
    </source>
</evidence>
<organism evidence="5 6">
    <name type="scientific">Leptospira idonii</name>
    <dbReference type="NCBI Taxonomy" id="1193500"/>
    <lineage>
        <taxon>Bacteria</taxon>
        <taxon>Pseudomonadati</taxon>
        <taxon>Spirochaetota</taxon>
        <taxon>Spirochaetia</taxon>
        <taxon>Leptospirales</taxon>
        <taxon>Leptospiraceae</taxon>
        <taxon>Leptospira</taxon>
    </lineage>
</organism>
<protein>
    <submittedName>
        <fullName evidence="5">Peptide-binding protein</fullName>
    </submittedName>
</protein>
<dbReference type="NCBIfam" id="NF047779">
    <property type="entry name" value="Omp85_fam"/>
    <property type="match status" value="1"/>
</dbReference>
<dbReference type="InterPro" id="IPR051544">
    <property type="entry name" value="TPS_OM_transporter"/>
</dbReference>
<evidence type="ECO:0000313" key="5">
    <source>
        <dbReference type="EMBL" id="TGN17675.1"/>
    </source>
</evidence>
<name>A0A4R9LUQ8_9LEPT</name>
<dbReference type="PANTHER" id="PTHR34597:SF3">
    <property type="entry name" value="OUTER MEMBRANE TRANSPORTER CDIB"/>
    <property type="match status" value="1"/>
</dbReference>
<evidence type="ECO:0000256" key="1">
    <source>
        <dbReference type="ARBA" id="ARBA00004370"/>
    </source>
</evidence>
<dbReference type="AlphaFoldDB" id="A0A4R9LUQ8"/>
<comment type="subcellular location">
    <subcellularLocation>
        <location evidence="1">Membrane</location>
    </subcellularLocation>
</comment>
<gene>
    <name evidence="5" type="ORF">EHS15_16765</name>
</gene>
<dbReference type="GO" id="GO:0098046">
    <property type="term" value="C:type V protein secretion system complex"/>
    <property type="evidence" value="ECO:0007669"/>
    <property type="project" value="TreeGrafter"/>
</dbReference>
<keyword evidence="2" id="KW-0472">Membrane</keyword>
<proteinExistence type="predicted"/>
<evidence type="ECO:0000259" key="4">
    <source>
        <dbReference type="Pfam" id="PF19412"/>
    </source>
</evidence>
<accession>A0A4R9LUQ8</accession>